<gene>
    <name evidence="1" type="ORF">T458_22305</name>
</gene>
<name>V6M5X2_9BACL</name>
<evidence type="ECO:0008006" key="3">
    <source>
        <dbReference type="Google" id="ProtNLM"/>
    </source>
</evidence>
<keyword evidence="2" id="KW-1185">Reference proteome</keyword>
<reference evidence="1 2" key="1">
    <citation type="journal article" date="2014" name="Genome Announc.">
        <title>Draft Genome Sequence of Brevibacillus panacihumi Strain W25, a Halotolerant Hydrocarbon-Degrading Bacterium.</title>
        <authorList>
            <person name="Wang X."/>
            <person name="Jin D."/>
            <person name="Zhou L."/>
            <person name="Wu L."/>
            <person name="An W."/>
            <person name="Chen Y."/>
            <person name="Zhao L."/>
        </authorList>
    </citation>
    <scope>NUCLEOTIDE SEQUENCE [LARGE SCALE GENOMIC DNA]</scope>
    <source>
        <strain evidence="1 2">W25</strain>
    </source>
</reference>
<sequence length="113" mass="13423">MAKKMDDLFDSMRVVLPEQRAANLENIEMLGVEPRPKIDEEDFGEMCFRIYDSTQYNYPINVKWFIPQKGDLGTFESAWGVVREIDKKYEQFKLVSDWESHWINVRDLVSVKK</sequence>
<dbReference type="RefSeq" id="WP_023558237.1">
    <property type="nucleotide sequence ID" value="NZ_KI629785.1"/>
</dbReference>
<dbReference type="HOGENOM" id="CLU_2141095_0_0_9"/>
<evidence type="ECO:0000313" key="2">
    <source>
        <dbReference type="Proteomes" id="UP000017973"/>
    </source>
</evidence>
<dbReference type="Pfam" id="PF08863">
    <property type="entry name" value="YolD"/>
    <property type="match status" value="1"/>
</dbReference>
<dbReference type="OrthoDB" id="2476215at2"/>
<dbReference type="PATRIC" id="fig|1408254.3.peg.4378"/>
<accession>V6M5X2</accession>
<organism evidence="1 2">
    <name type="scientific">Brevibacillus panacihumi W25</name>
    <dbReference type="NCBI Taxonomy" id="1408254"/>
    <lineage>
        <taxon>Bacteria</taxon>
        <taxon>Bacillati</taxon>
        <taxon>Bacillota</taxon>
        <taxon>Bacilli</taxon>
        <taxon>Bacillales</taxon>
        <taxon>Paenibacillaceae</taxon>
        <taxon>Brevibacillus</taxon>
    </lineage>
</organism>
<comment type="caution">
    <text evidence="1">The sequence shown here is derived from an EMBL/GenBank/DDBJ whole genome shotgun (WGS) entry which is preliminary data.</text>
</comment>
<dbReference type="Proteomes" id="UP000017973">
    <property type="component" value="Unassembled WGS sequence"/>
</dbReference>
<evidence type="ECO:0000313" key="1">
    <source>
        <dbReference type="EMBL" id="EST53964.1"/>
    </source>
</evidence>
<protein>
    <recommendedName>
        <fullName evidence="3">YolD-like protein</fullName>
    </recommendedName>
</protein>
<dbReference type="InterPro" id="IPR014962">
    <property type="entry name" value="YolD"/>
</dbReference>
<dbReference type="AlphaFoldDB" id="V6M5X2"/>
<proteinExistence type="predicted"/>
<dbReference type="EMBL" id="AYJU01000017">
    <property type="protein sequence ID" value="EST53964.1"/>
    <property type="molecule type" value="Genomic_DNA"/>
</dbReference>